<name>A0A3B3TU92_9TELE</name>
<dbReference type="InterPro" id="IPR050488">
    <property type="entry name" value="Ig_Fc_receptor"/>
</dbReference>
<dbReference type="GO" id="GO:0009897">
    <property type="term" value="C:external side of plasma membrane"/>
    <property type="evidence" value="ECO:0007669"/>
    <property type="project" value="TreeGrafter"/>
</dbReference>
<reference evidence="5" key="1">
    <citation type="submission" date="2025-08" db="UniProtKB">
        <authorList>
            <consortium name="Ensembl"/>
        </authorList>
    </citation>
    <scope>IDENTIFICATION</scope>
</reference>
<evidence type="ECO:0000313" key="5">
    <source>
        <dbReference type="Ensembl" id="ENSPLAP00000004147.1"/>
    </source>
</evidence>
<dbReference type="InterPro" id="IPR003599">
    <property type="entry name" value="Ig_sub"/>
</dbReference>
<dbReference type="Pfam" id="PF13927">
    <property type="entry name" value="Ig_3"/>
    <property type="match status" value="1"/>
</dbReference>
<keyword evidence="3" id="KW-0472">Membrane</keyword>
<evidence type="ECO:0000256" key="1">
    <source>
        <dbReference type="ARBA" id="ARBA00022729"/>
    </source>
</evidence>
<proteinExistence type="predicted"/>
<feature type="domain" description="Ig-like" evidence="4">
    <location>
        <begin position="201"/>
        <end position="266"/>
    </location>
</feature>
<dbReference type="AlphaFoldDB" id="A0A3B3TU92"/>
<sequence>PTAQPMRMLCSIEYFLIIYFCISVSFNATVTSDHKWPRIYGGETVTIRCEIQGGGQINWTYEWRKNKTHEKTASSGEYRISGAKQSDSGAYSCRGRRDRNVLNVGSVVDAVLTIEPNWSTFYAGEFVTFICDMNEGKDSDWYYQLRRNGEEFFPHQPHKNFRVQELDTGYSGEFQCCGYRMSSSSHSKCSKAVTVIVSDKPRATLTAGPTTIPVGGSVTLSCSVEPSAGWKYKWFRRTKNSPEVEINTNNKENRNITVRQGGIYMCDGERGNPSFYSHRSHDMGQIYTGQIVKTGLSVSLSPAVETTCVSVEEETTRILQRSGVKPSVCLYQVC</sequence>
<organism evidence="5 6">
    <name type="scientific">Poecilia latipinna</name>
    <name type="common">sailfin molly</name>
    <dbReference type="NCBI Taxonomy" id="48699"/>
    <lineage>
        <taxon>Eukaryota</taxon>
        <taxon>Metazoa</taxon>
        <taxon>Chordata</taxon>
        <taxon>Craniata</taxon>
        <taxon>Vertebrata</taxon>
        <taxon>Euteleostomi</taxon>
        <taxon>Actinopterygii</taxon>
        <taxon>Neopterygii</taxon>
        <taxon>Teleostei</taxon>
        <taxon>Neoteleostei</taxon>
        <taxon>Acanthomorphata</taxon>
        <taxon>Ovalentaria</taxon>
        <taxon>Atherinomorphae</taxon>
        <taxon>Cyprinodontiformes</taxon>
        <taxon>Poeciliidae</taxon>
        <taxon>Poeciliinae</taxon>
        <taxon>Poecilia</taxon>
    </lineage>
</organism>
<dbReference type="InterPro" id="IPR036179">
    <property type="entry name" value="Ig-like_dom_sf"/>
</dbReference>
<dbReference type="PANTHER" id="PTHR11481:SF64">
    <property type="entry name" value="FC RECEPTOR-LIKE PROTEIN 4"/>
    <property type="match status" value="1"/>
</dbReference>
<keyword evidence="2" id="KW-1015">Disulfide bond</keyword>
<keyword evidence="3" id="KW-0812">Transmembrane</keyword>
<dbReference type="PANTHER" id="PTHR11481">
    <property type="entry name" value="IMMUNOGLOBULIN FC RECEPTOR"/>
    <property type="match status" value="1"/>
</dbReference>
<dbReference type="GO" id="GO:0006955">
    <property type="term" value="P:immune response"/>
    <property type="evidence" value="ECO:0007669"/>
    <property type="project" value="TreeGrafter"/>
</dbReference>
<feature type="domain" description="Ig-like" evidence="4">
    <location>
        <begin position="42"/>
        <end position="113"/>
    </location>
</feature>
<dbReference type="SUPFAM" id="SSF48726">
    <property type="entry name" value="Immunoglobulin"/>
    <property type="match status" value="3"/>
</dbReference>
<keyword evidence="1" id="KW-0732">Signal</keyword>
<accession>A0A3B3TU92</accession>
<dbReference type="PROSITE" id="PS50835">
    <property type="entry name" value="IG_LIKE"/>
    <property type="match status" value="2"/>
</dbReference>
<dbReference type="InterPro" id="IPR013783">
    <property type="entry name" value="Ig-like_fold"/>
</dbReference>
<dbReference type="GO" id="GO:0007166">
    <property type="term" value="P:cell surface receptor signaling pathway"/>
    <property type="evidence" value="ECO:0007669"/>
    <property type="project" value="TreeGrafter"/>
</dbReference>
<keyword evidence="6" id="KW-1185">Reference proteome</keyword>
<evidence type="ECO:0000313" key="6">
    <source>
        <dbReference type="Proteomes" id="UP000261500"/>
    </source>
</evidence>
<protein>
    <recommendedName>
        <fullName evidence="4">Ig-like domain-containing protein</fullName>
    </recommendedName>
</protein>
<dbReference type="GO" id="GO:0004888">
    <property type="term" value="F:transmembrane signaling receptor activity"/>
    <property type="evidence" value="ECO:0007669"/>
    <property type="project" value="TreeGrafter"/>
</dbReference>
<dbReference type="SMART" id="SM00409">
    <property type="entry name" value="IG"/>
    <property type="match status" value="3"/>
</dbReference>
<dbReference type="Gene3D" id="2.60.40.10">
    <property type="entry name" value="Immunoglobulins"/>
    <property type="match status" value="3"/>
</dbReference>
<reference evidence="5" key="2">
    <citation type="submission" date="2025-09" db="UniProtKB">
        <authorList>
            <consortium name="Ensembl"/>
        </authorList>
    </citation>
    <scope>IDENTIFICATION</scope>
</reference>
<dbReference type="Pfam" id="PF13895">
    <property type="entry name" value="Ig_2"/>
    <property type="match status" value="1"/>
</dbReference>
<dbReference type="Proteomes" id="UP000261500">
    <property type="component" value="Unplaced"/>
</dbReference>
<dbReference type="STRING" id="48699.ENSPLAP00000004147"/>
<dbReference type="Ensembl" id="ENSPLAT00000010126.1">
    <property type="protein sequence ID" value="ENSPLAP00000004147.1"/>
    <property type="gene ID" value="ENSPLAG00000005784.1"/>
</dbReference>
<feature type="transmembrane region" description="Helical" evidence="3">
    <location>
        <begin position="12"/>
        <end position="30"/>
    </location>
</feature>
<dbReference type="InterPro" id="IPR007110">
    <property type="entry name" value="Ig-like_dom"/>
</dbReference>
<evidence type="ECO:0000256" key="3">
    <source>
        <dbReference type="SAM" id="Phobius"/>
    </source>
</evidence>
<dbReference type="GeneTree" id="ENSGT01030000235424"/>
<keyword evidence="3" id="KW-1133">Transmembrane helix</keyword>
<evidence type="ECO:0000259" key="4">
    <source>
        <dbReference type="PROSITE" id="PS50835"/>
    </source>
</evidence>
<evidence type="ECO:0000256" key="2">
    <source>
        <dbReference type="ARBA" id="ARBA00023157"/>
    </source>
</evidence>